<organism evidence="1 2">
    <name type="scientific">Nitrosospira multiformis</name>
    <dbReference type="NCBI Taxonomy" id="1231"/>
    <lineage>
        <taxon>Bacteria</taxon>
        <taxon>Pseudomonadati</taxon>
        <taxon>Pseudomonadota</taxon>
        <taxon>Betaproteobacteria</taxon>
        <taxon>Nitrosomonadales</taxon>
        <taxon>Nitrosomonadaceae</taxon>
        <taxon>Nitrosospira</taxon>
    </lineage>
</organism>
<dbReference type="Proteomes" id="UP000183898">
    <property type="component" value="Unassembled WGS sequence"/>
</dbReference>
<dbReference type="RefSeq" id="WP_074746375.1">
    <property type="nucleotide sequence ID" value="NZ_FOCT01000006.1"/>
</dbReference>
<accession>A0A1H8IW17</accession>
<evidence type="ECO:0000313" key="1">
    <source>
        <dbReference type="EMBL" id="SEN72147.1"/>
    </source>
</evidence>
<sequence length="78" mass="8666">MDRPFSLAPDSISHDTIEALRALLKDAEKGEVIGLAFAVMYKGRDYIVNTAGEAHRSPTFARGMVQALDDHLMHMVHE</sequence>
<gene>
    <name evidence="1" type="ORF">SAMN05216404_106187</name>
</gene>
<protein>
    <submittedName>
        <fullName evidence="1">Uncharacterized protein</fullName>
    </submittedName>
</protein>
<evidence type="ECO:0000313" key="2">
    <source>
        <dbReference type="Proteomes" id="UP000183898"/>
    </source>
</evidence>
<dbReference type="AlphaFoldDB" id="A0A1H8IW17"/>
<reference evidence="1 2" key="1">
    <citation type="submission" date="2016-10" db="EMBL/GenBank/DDBJ databases">
        <authorList>
            <person name="de Groot N.N."/>
        </authorList>
    </citation>
    <scope>NUCLEOTIDE SEQUENCE [LARGE SCALE GENOMIC DNA]</scope>
    <source>
        <strain evidence="1 2">Nl18</strain>
    </source>
</reference>
<name>A0A1H8IW17_9PROT</name>
<dbReference type="EMBL" id="FOCT01000006">
    <property type="protein sequence ID" value="SEN72147.1"/>
    <property type="molecule type" value="Genomic_DNA"/>
</dbReference>
<proteinExistence type="predicted"/>